<feature type="compositionally biased region" description="Low complexity" evidence="5">
    <location>
        <begin position="143"/>
        <end position="157"/>
    </location>
</feature>
<dbReference type="SMART" id="SM00184">
    <property type="entry name" value="RING"/>
    <property type="match status" value="1"/>
</dbReference>
<dbReference type="AlphaFoldDB" id="A0AAE1E0W0"/>
<keyword evidence="2 4" id="KW-0863">Zinc-finger</keyword>
<feature type="compositionally biased region" description="Polar residues" evidence="5">
    <location>
        <begin position="409"/>
        <end position="418"/>
    </location>
</feature>
<dbReference type="SUPFAM" id="SSF57845">
    <property type="entry name" value="B-box zinc-binding domain"/>
    <property type="match status" value="1"/>
</dbReference>
<feature type="compositionally biased region" description="Low complexity" evidence="5">
    <location>
        <begin position="619"/>
        <end position="631"/>
    </location>
</feature>
<sequence length="995" mass="109756">MIWNVENRTQCHSSPESPQHSCELVMYRQWSNADGCLSVLSEGMSYEKMEEDLTCPVCLELYADPLMMPCSHSVCKACLHDIMKSREKSGKQDLECPACREIHHLSAEQVNLLPKNLALENIVFRYQEIRSCSLSRAAQLASPSPISQQQSSSSHSPAPSPCHDVSGREQDSVFDDSIVEERLSCGMCEEPEKNEAEWFCPQCQVLYCQVCLDIFHPRRGSLVKHKVRRPRSTENSSGLLLCHDHSNEVASIFCDTCKVVACHLCVCMGQGSHCAHTILDLETAKRQLQGTVETAQEKLSTLIASFSERETNISTHLKNVKVLEDCAKSCITSQYNCIMSDITDTLDMAQRKSLDAITELSSSHSSYLLNRCRHIKALLSRCEDLNEACSGFLASDEDNGSCGSGNRSANSSFGSFSKPSKEETIQSSKHRKLKNMMPTRYSSEVSALLEGHSTDGSSISIDNWGNGKRHSADCDALSREHSKHGSTFSDECTRDMGTELTVMETKSSSALATPSDDGSRLPRKLTGVDQKNKVSTEAHVTDSVYVGGEAKGRDNFSGKFLSNFRPSTNSLVQLKSRLQSLMVEKGNQSSGYKDSTSTDEKNQSVDNYPQPQQHSNPESLTQASAKSSLSSELDFSDSRGQIFASGTNRNAFSVSKKQLKRTQARGQLLLRADEVGPVLEQVSALSKQFYLEDSKSEDNMDASAKDHNQNINSCVSSFHMSTLHLINNMTDQITAECPVIIPCVRSVSVSSPHQESCVPRVQSRVLMTWGFNSTTFTADPVTSSAQWTIDINRNTSHIGDVKSGYLFGVGIAFKPMNSKEQVGMSSESHAIVCMNGNLAMCHNKQISSIMPLSGLPLTVTISVHQSQDYCLYMTYKIRFNGLTRCLQGKRVILFKAGDGGNHDRKKNETGKNLFVCNLGAEVETRCYDEFKIENSEKLNISGCGNLDDKGSKRSDLDSSDDGGFTHLPASSSFSVHPIFTVSQRVKMQFTHSSEV</sequence>
<evidence type="ECO:0000256" key="5">
    <source>
        <dbReference type="SAM" id="MobiDB-lite"/>
    </source>
</evidence>
<dbReference type="InterPro" id="IPR027370">
    <property type="entry name" value="Znf-RING_euk"/>
</dbReference>
<evidence type="ECO:0000256" key="2">
    <source>
        <dbReference type="ARBA" id="ARBA00022771"/>
    </source>
</evidence>
<feature type="region of interest" description="Disordered" evidence="5">
    <location>
        <begin position="505"/>
        <end position="534"/>
    </location>
</feature>
<evidence type="ECO:0000256" key="3">
    <source>
        <dbReference type="ARBA" id="ARBA00022833"/>
    </source>
</evidence>
<feature type="domain" description="B box-type" evidence="7">
    <location>
        <begin position="187"/>
        <end position="230"/>
    </location>
</feature>
<dbReference type="InterPro" id="IPR000315">
    <property type="entry name" value="Znf_B-box"/>
</dbReference>
<gene>
    <name evidence="8" type="ORF">RRG08_010787</name>
</gene>
<proteinExistence type="predicted"/>
<dbReference type="EMBL" id="JAWDGP010001567">
    <property type="protein sequence ID" value="KAK3790169.1"/>
    <property type="molecule type" value="Genomic_DNA"/>
</dbReference>
<accession>A0AAE1E0W0</accession>
<organism evidence="8 9">
    <name type="scientific">Elysia crispata</name>
    <name type="common">lettuce slug</name>
    <dbReference type="NCBI Taxonomy" id="231223"/>
    <lineage>
        <taxon>Eukaryota</taxon>
        <taxon>Metazoa</taxon>
        <taxon>Spiralia</taxon>
        <taxon>Lophotrochozoa</taxon>
        <taxon>Mollusca</taxon>
        <taxon>Gastropoda</taxon>
        <taxon>Heterobranchia</taxon>
        <taxon>Euthyneura</taxon>
        <taxon>Panpulmonata</taxon>
        <taxon>Sacoglossa</taxon>
        <taxon>Placobranchoidea</taxon>
        <taxon>Plakobranchidae</taxon>
        <taxon>Elysia</taxon>
    </lineage>
</organism>
<evidence type="ECO:0000259" key="6">
    <source>
        <dbReference type="PROSITE" id="PS50089"/>
    </source>
</evidence>
<comment type="caution">
    <text evidence="8">The sequence shown here is derived from an EMBL/GenBank/DDBJ whole genome shotgun (WGS) entry which is preliminary data.</text>
</comment>
<dbReference type="GO" id="GO:0008270">
    <property type="term" value="F:zinc ion binding"/>
    <property type="evidence" value="ECO:0007669"/>
    <property type="project" value="UniProtKB-KW"/>
</dbReference>
<dbReference type="InterPro" id="IPR013083">
    <property type="entry name" value="Znf_RING/FYVE/PHD"/>
</dbReference>
<dbReference type="Gene3D" id="3.30.160.60">
    <property type="entry name" value="Classic Zinc Finger"/>
    <property type="match status" value="1"/>
</dbReference>
<name>A0AAE1E0W0_9GAST</name>
<dbReference type="Pfam" id="PF22586">
    <property type="entry name" value="ANCHR-like_BBOX"/>
    <property type="match status" value="1"/>
</dbReference>
<protein>
    <submittedName>
        <fullName evidence="8">Uncharacterized protein</fullName>
    </submittedName>
</protein>
<dbReference type="PANTHER" id="PTHR25462">
    <property type="entry name" value="BONUS, ISOFORM C-RELATED"/>
    <property type="match status" value="1"/>
</dbReference>
<dbReference type="InterPro" id="IPR047153">
    <property type="entry name" value="TRIM45/56/19-like"/>
</dbReference>
<feature type="region of interest" description="Disordered" evidence="5">
    <location>
        <begin position="409"/>
        <end position="436"/>
    </location>
</feature>
<keyword evidence="1" id="KW-0479">Metal-binding</keyword>
<evidence type="ECO:0000313" key="8">
    <source>
        <dbReference type="EMBL" id="KAK3790169.1"/>
    </source>
</evidence>
<dbReference type="Gene3D" id="4.10.830.40">
    <property type="match status" value="1"/>
</dbReference>
<dbReference type="Pfam" id="PF13445">
    <property type="entry name" value="zf-RING_UBOX"/>
    <property type="match status" value="1"/>
</dbReference>
<evidence type="ECO:0000256" key="1">
    <source>
        <dbReference type="ARBA" id="ARBA00022723"/>
    </source>
</evidence>
<feature type="region of interest" description="Disordered" evidence="5">
    <location>
        <begin position="143"/>
        <end position="168"/>
    </location>
</feature>
<dbReference type="InterPro" id="IPR017907">
    <property type="entry name" value="Znf_RING_CS"/>
</dbReference>
<dbReference type="PROSITE" id="PS50089">
    <property type="entry name" value="ZF_RING_2"/>
    <property type="match status" value="1"/>
</dbReference>
<dbReference type="InterPro" id="IPR001841">
    <property type="entry name" value="Znf_RING"/>
</dbReference>
<dbReference type="PANTHER" id="PTHR25462:SF306">
    <property type="entry name" value="TRIPARTITE MOTIF CONTAINING 9"/>
    <property type="match status" value="1"/>
</dbReference>
<dbReference type="Proteomes" id="UP001283361">
    <property type="component" value="Unassembled WGS sequence"/>
</dbReference>
<feature type="compositionally biased region" description="Polar residues" evidence="5">
    <location>
        <begin position="604"/>
        <end position="618"/>
    </location>
</feature>
<feature type="domain" description="RING-type" evidence="6">
    <location>
        <begin position="55"/>
        <end position="100"/>
    </location>
</feature>
<dbReference type="CDD" id="cd19756">
    <property type="entry name" value="Bbox2"/>
    <property type="match status" value="1"/>
</dbReference>
<dbReference type="PROSITE" id="PS50119">
    <property type="entry name" value="ZF_BBOX"/>
    <property type="match status" value="2"/>
</dbReference>
<dbReference type="SUPFAM" id="SSF57850">
    <property type="entry name" value="RING/U-box"/>
    <property type="match status" value="1"/>
</dbReference>
<feature type="compositionally biased region" description="Polar residues" evidence="5">
    <location>
        <begin position="586"/>
        <end position="595"/>
    </location>
</feature>
<evidence type="ECO:0000313" key="9">
    <source>
        <dbReference type="Proteomes" id="UP001283361"/>
    </source>
</evidence>
<keyword evidence="3" id="KW-0862">Zinc</keyword>
<dbReference type="Gene3D" id="3.30.40.10">
    <property type="entry name" value="Zinc/RING finger domain, C3HC4 (zinc finger)"/>
    <property type="match status" value="1"/>
</dbReference>
<evidence type="ECO:0000256" key="4">
    <source>
        <dbReference type="PROSITE-ProRule" id="PRU00024"/>
    </source>
</evidence>
<evidence type="ECO:0000259" key="7">
    <source>
        <dbReference type="PROSITE" id="PS50119"/>
    </source>
</evidence>
<dbReference type="GO" id="GO:0061630">
    <property type="term" value="F:ubiquitin protein ligase activity"/>
    <property type="evidence" value="ECO:0007669"/>
    <property type="project" value="TreeGrafter"/>
</dbReference>
<feature type="region of interest" description="Disordered" evidence="5">
    <location>
        <begin position="585"/>
        <end position="631"/>
    </location>
</feature>
<reference evidence="8" key="1">
    <citation type="journal article" date="2023" name="G3 (Bethesda)">
        <title>A reference genome for the long-term kleptoplast-retaining sea slug Elysia crispata morphotype clarki.</title>
        <authorList>
            <person name="Eastman K.E."/>
            <person name="Pendleton A.L."/>
            <person name="Shaikh M.A."/>
            <person name="Suttiyut T."/>
            <person name="Ogas R."/>
            <person name="Tomko P."/>
            <person name="Gavelis G."/>
            <person name="Widhalm J.R."/>
            <person name="Wisecaver J.H."/>
        </authorList>
    </citation>
    <scope>NUCLEOTIDE SEQUENCE</scope>
    <source>
        <strain evidence="8">ECLA1</strain>
    </source>
</reference>
<feature type="domain" description="B box-type" evidence="7">
    <location>
        <begin position="237"/>
        <end position="281"/>
    </location>
</feature>
<dbReference type="PROSITE" id="PS00518">
    <property type="entry name" value="ZF_RING_1"/>
    <property type="match status" value="1"/>
</dbReference>
<keyword evidence="9" id="KW-1185">Reference proteome</keyword>